<organism evidence="1 2">
    <name type="scientific">Viridothelium virens</name>
    <name type="common">Speckled blister lichen</name>
    <name type="synonym">Trypethelium virens</name>
    <dbReference type="NCBI Taxonomy" id="1048519"/>
    <lineage>
        <taxon>Eukaryota</taxon>
        <taxon>Fungi</taxon>
        <taxon>Dikarya</taxon>
        <taxon>Ascomycota</taxon>
        <taxon>Pezizomycotina</taxon>
        <taxon>Dothideomycetes</taxon>
        <taxon>Dothideomycetes incertae sedis</taxon>
        <taxon>Trypetheliales</taxon>
        <taxon>Trypetheliaceae</taxon>
        <taxon>Viridothelium</taxon>
    </lineage>
</organism>
<dbReference type="InterPro" id="IPR021838">
    <property type="entry name" value="DUF3431"/>
</dbReference>
<name>A0A6A6HD46_VIRVR</name>
<protein>
    <submittedName>
        <fullName evidence="1">Uncharacterized protein</fullName>
    </submittedName>
</protein>
<dbReference type="Proteomes" id="UP000800092">
    <property type="component" value="Unassembled WGS sequence"/>
</dbReference>
<evidence type="ECO:0000313" key="1">
    <source>
        <dbReference type="EMBL" id="KAF2236015.1"/>
    </source>
</evidence>
<dbReference type="Pfam" id="PF11913">
    <property type="entry name" value="DUF3431"/>
    <property type="match status" value="1"/>
</dbReference>
<gene>
    <name evidence="1" type="ORF">EV356DRAFT_531265</name>
</gene>
<evidence type="ECO:0000313" key="2">
    <source>
        <dbReference type="Proteomes" id="UP000800092"/>
    </source>
</evidence>
<accession>A0A6A6HD46</accession>
<dbReference type="AlphaFoldDB" id="A0A6A6HD46"/>
<reference evidence="1" key="1">
    <citation type="journal article" date="2020" name="Stud. Mycol.">
        <title>101 Dothideomycetes genomes: a test case for predicting lifestyles and emergence of pathogens.</title>
        <authorList>
            <person name="Haridas S."/>
            <person name="Albert R."/>
            <person name="Binder M."/>
            <person name="Bloem J."/>
            <person name="Labutti K."/>
            <person name="Salamov A."/>
            <person name="Andreopoulos B."/>
            <person name="Baker S."/>
            <person name="Barry K."/>
            <person name="Bills G."/>
            <person name="Bluhm B."/>
            <person name="Cannon C."/>
            <person name="Castanera R."/>
            <person name="Culley D."/>
            <person name="Daum C."/>
            <person name="Ezra D."/>
            <person name="Gonzalez J."/>
            <person name="Henrissat B."/>
            <person name="Kuo A."/>
            <person name="Liang C."/>
            <person name="Lipzen A."/>
            <person name="Lutzoni F."/>
            <person name="Magnuson J."/>
            <person name="Mondo S."/>
            <person name="Nolan M."/>
            <person name="Ohm R."/>
            <person name="Pangilinan J."/>
            <person name="Park H.-J."/>
            <person name="Ramirez L."/>
            <person name="Alfaro M."/>
            <person name="Sun H."/>
            <person name="Tritt A."/>
            <person name="Yoshinaga Y."/>
            <person name="Zwiers L.-H."/>
            <person name="Turgeon B."/>
            <person name="Goodwin S."/>
            <person name="Spatafora J."/>
            <person name="Crous P."/>
            <person name="Grigoriev I."/>
        </authorList>
    </citation>
    <scope>NUCLEOTIDE SEQUENCE</scope>
    <source>
        <strain evidence="1">Tuck. ex Michener</strain>
    </source>
</reference>
<dbReference type="EMBL" id="ML991787">
    <property type="protein sequence ID" value="KAF2236015.1"/>
    <property type="molecule type" value="Genomic_DNA"/>
</dbReference>
<dbReference type="OrthoDB" id="28755at2759"/>
<sequence length="258" mass="29143">MKILSFRCSPRPNLTATSRQLSTKGFDIVVAHHNEDLTWLQPLASNATIYSKGDMPTPSQAFRQTIKLDNIGRESHTYLYHVVSRYESLAEVTLFVQGSPSSVSSPRCHTNLIIAQLGSKAMELKTGEMMTFGPRGKFKQFDSWNGIDWYDDVSHAHWLRHQKGTHLWADCTPAQFFADAFGREHPASIDYVEGAFFAVRAEIIPSGPRTVYEHLLDKFTDLNHINPKIGHFMERFWGELFVGGMALSGSQNNAPRKL</sequence>
<dbReference type="PANTHER" id="PTHR37490:SF1">
    <property type="entry name" value="GLYCOSYLTRANSFERASE 2-LIKE DOMAIN-CONTAINING PROTEIN"/>
    <property type="match status" value="1"/>
</dbReference>
<dbReference type="PANTHER" id="PTHR37490">
    <property type="entry name" value="EXPRESSED PROTEIN"/>
    <property type="match status" value="1"/>
</dbReference>
<keyword evidence="2" id="KW-1185">Reference proteome</keyword>
<proteinExistence type="predicted"/>